<accession>A0ABU6MH47</accession>
<keyword evidence="8" id="KW-1185">Reference proteome</keyword>
<dbReference type="SUPFAM" id="SSF53756">
    <property type="entry name" value="UDP-Glycosyltransferase/glycogen phosphorylase"/>
    <property type="match status" value="1"/>
</dbReference>
<reference evidence="7 8" key="1">
    <citation type="submission" date="2023-03" db="EMBL/GenBank/DDBJ databases">
        <title>Bacillus Genome Sequencing.</title>
        <authorList>
            <person name="Dunlap C."/>
        </authorList>
    </citation>
    <scope>NUCLEOTIDE SEQUENCE [LARGE SCALE GENOMIC DNA]</scope>
    <source>
        <strain evidence="7 8">B-23453</strain>
    </source>
</reference>
<dbReference type="Proteomes" id="UP001341444">
    <property type="component" value="Unassembled WGS sequence"/>
</dbReference>
<evidence type="ECO:0000256" key="1">
    <source>
        <dbReference type="ARBA" id="ARBA00004202"/>
    </source>
</evidence>
<evidence type="ECO:0000256" key="6">
    <source>
        <dbReference type="ARBA" id="ARBA00023136"/>
    </source>
</evidence>
<keyword evidence="6" id="KW-0472">Membrane</keyword>
<dbReference type="InterPro" id="IPR051612">
    <property type="entry name" value="Teichoic_Acid_Biosynth"/>
</dbReference>
<dbReference type="InterPro" id="IPR043148">
    <property type="entry name" value="TagF_C"/>
</dbReference>
<organism evidence="7 8">
    <name type="scientific">Heyndrickxia acidicola</name>
    <dbReference type="NCBI Taxonomy" id="209389"/>
    <lineage>
        <taxon>Bacteria</taxon>
        <taxon>Bacillati</taxon>
        <taxon>Bacillota</taxon>
        <taxon>Bacilli</taxon>
        <taxon>Bacillales</taxon>
        <taxon>Bacillaceae</taxon>
        <taxon>Heyndrickxia</taxon>
    </lineage>
</organism>
<evidence type="ECO:0000256" key="3">
    <source>
        <dbReference type="ARBA" id="ARBA00022475"/>
    </source>
</evidence>
<sequence length="403" mass="47310">MGREILIELYLFLFRLQFIILNWIPVKNKLTFVISFEQNSFYIYEELLKRQADCEIVFICDSSCYDIVKNEVNAKVLKLNAASPISWFENIYHLATSKTIIVDNYFGFLAAVSFKAEVECIQIWHAAGAIKTFGLKDHSLANRSSRAIERFKKVYNQFHKVVVGSDEMAAVFQQAFGVSSDRFLYTGVPRTDLFFSEEKQKHIIADLYRENHHLSGKKVILYAPTFRDGSLDTFEIKLDLDYLYQTLGDEYVLIVKLHPAIRNKSFLQNRYHHFIMDYSDYRDINDLLLITDYLITDYSSIPYEYALINKPMLFYAYDKESYQKQRGLWMDYEKMVPGPVVTKTEEIVSQIKENRFDYNRIRYFSSKWNKYSHGHSAGELVNYLYKERGIGSPEKGRQVSYGT</sequence>
<dbReference type="RefSeq" id="WP_066269635.1">
    <property type="nucleotide sequence ID" value="NZ_JARMAB010000016.1"/>
</dbReference>
<proteinExistence type="inferred from homology"/>
<dbReference type="InterPro" id="IPR043149">
    <property type="entry name" value="TagF_N"/>
</dbReference>
<evidence type="ECO:0000256" key="5">
    <source>
        <dbReference type="ARBA" id="ARBA00022944"/>
    </source>
</evidence>
<evidence type="ECO:0000256" key="2">
    <source>
        <dbReference type="ARBA" id="ARBA00010488"/>
    </source>
</evidence>
<evidence type="ECO:0000313" key="7">
    <source>
        <dbReference type="EMBL" id="MED1203754.1"/>
    </source>
</evidence>
<name>A0ABU6MH47_9BACI</name>
<keyword evidence="3" id="KW-1003">Cell membrane</keyword>
<keyword evidence="4" id="KW-0808">Transferase</keyword>
<dbReference type="PANTHER" id="PTHR37316:SF1">
    <property type="entry name" value="TEICHOIC ACID GLYCEROL-PHOSPHATE PRIMASE"/>
    <property type="match status" value="1"/>
</dbReference>
<dbReference type="EMBL" id="JARMAB010000016">
    <property type="protein sequence ID" value="MED1203754.1"/>
    <property type="molecule type" value="Genomic_DNA"/>
</dbReference>
<evidence type="ECO:0000313" key="8">
    <source>
        <dbReference type="Proteomes" id="UP001341444"/>
    </source>
</evidence>
<comment type="subcellular location">
    <subcellularLocation>
        <location evidence="1">Cell membrane</location>
        <topology evidence="1">Peripheral membrane protein</topology>
    </subcellularLocation>
</comment>
<keyword evidence="5" id="KW-0777">Teichoic acid biosynthesis</keyword>
<protein>
    <submittedName>
        <fullName evidence="7">CDP-glycerol glycerophosphotransferase family protein</fullName>
    </submittedName>
</protein>
<dbReference type="Gene3D" id="3.40.50.12580">
    <property type="match status" value="1"/>
</dbReference>
<dbReference type="Pfam" id="PF04464">
    <property type="entry name" value="Glyphos_transf"/>
    <property type="match status" value="1"/>
</dbReference>
<dbReference type="PANTHER" id="PTHR37316">
    <property type="entry name" value="TEICHOIC ACID GLYCEROL-PHOSPHATE PRIMASE"/>
    <property type="match status" value="1"/>
</dbReference>
<gene>
    <name evidence="7" type="ORF">P4T90_11820</name>
</gene>
<comment type="caution">
    <text evidence="7">The sequence shown here is derived from an EMBL/GenBank/DDBJ whole genome shotgun (WGS) entry which is preliminary data.</text>
</comment>
<dbReference type="Gene3D" id="3.40.50.11820">
    <property type="match status" value="1"/>
</dbReference>
<dbReference type="InterPro" id="IPR007554">
    <property type="entry name" value="Glycerophosphate_synth"/>
</dbReference>
<comment type="similarity">
    <text evidence="2">Belongs to the CDP-glycerol glycerophosphotransferase family.</text>
</comment>
<evidence type="ECO:0000256" key="4">
    <source>
        <dbReference type="ARBA" id="ARBA00022679"/>
    </source>
</evidence>